<accession>A0A914WBQ1</accession>
<protein>
    <submittedName>
        <fullName evidence="3">Fibrinogen C-terminal domain-containing protein</fullName>
    </submittedName>
</protein>
<sequence>MTTDGGGWTVIQRRIDGNISFIDRLWNDYKVGFNNGLENNLWLGNDIINVLSTKDPDVELRIDLWGDRNPHAPFPNGYWWEKHTNFFIDDEAYFYRLHLSDPYIGNASYAQFGISSSNNLKFSTLDAGYRASSTGLSSYQMGGWWMGQYANTDLNGKYVPSSWGGGYGLCWETGAFVANPIQSRMMLRSVV</sequence>
<dbReference type="PROSITE" id="PS51406">
    <property type="entry name" value="FIBRINOGEN_C_2"/>
    <property type="match status" value="1"/>
</dbReference>
<dbReference type="InterPro" id="IPR014716">
    <property type="entry name" value="Fibrinogen_a/b/g_C_1"/>
</dbReference>
<proteinExistence type="predicted"/>
<evidence type="ECO:0000313" key="3">
    <source>
        <dbReference type="WBParaSite" id="PSAMB.scaffold3562size17809.g21933.t1"/>
    </source>
</evidence>
<dbReference type="SMART" id="SM00186">
    <property type="entry name" value="FBG"/>
    <property type="match status" value="1"/>
</dbReference>
<organism evidence="2 3">
    <name type="scientific">Plectus sambesii</name>
    <dbReference type="NCBI Taxonomy" id="2011161"/>
    <lineage>
        <taxon>Eukaryota</taxon>
        <taxon>Metazoa</taxon>
        <taxon>Ecdysozoa</taxon>
        <taxon>Nematoda</taxon>
        <taxon>Chromadorea</taxon>
        <taxon>Plectida</taxon>
        <taxon>Plectina</taxon>
        <taxon>Plectoidea</taxon>
        <taxon>Plectidae</taxon>
        <taxon>Plectus</taxon>
    </lineage>
</organism>
<dbReference type="Proteomes" id="UP000887566">
    <property type="component" value="Unplaced"/>
</dbReference>
<dbReference type="InterPro" id="IPR002181">
    <property type="entry name" value="Fibrinogen_a/b/g_C_dom"/>
</dbReference>
<name>A0A914WBQ1_9BILA</name>
<dbReference type="InterPro" id="IPR036056">
    <property type="entry name" value="Fibrinogen-like_C"/>
</dbReference>
<dbReference type="Gene3D" id="3.90.215.10">
    <property type="entry name" value="Gamma Fibrinogen, chain A, domain 1"/>
    <property type="match status" value="1"/>
</dbReference>
<dbReference type="GO" id="GO:0005615">
    <property type="term" value="C:extracellular space"/>
    <property type="evidence" value="ECO:0007669"/>
    <property type="project" value="TreeGrafter"/>
</dbReference>
<dbReference type="SUPFAM" id="SSF56496">
    <property type="entry name" value="Fibrinogen C-terminal domain-like"/>
    <property type="match status" value="1"/>
</dbReference>
<dbReference type="AlphaFoldDB" id="A0A914WBQ1"/>
<keyword evidence="2" id="KW-1185">Reference proteome</keyword>
<evidence type="ECO:0000313" key="2">
    <source>
        <dbReference type="Proteomes" id="UP000887566"/>
    </source>
</evidence>
<dbReference type="PANTHER" id="PTHR19143:SF327">
    <property type="entry name" value="FI21813P1-RELATED"/>
    <property type="match status" value="1"/>
</dbReference>
<dbReference type="WBParaSite" id="PSAMB.scaffold3562size17809.g21933.t1">
    <property type="protein sequence ID" value="PSAMB.scaffold3562size17809.g21933.t1"/>
    <property type="gene ID" value="PSAMB.scaffold3562size17809.g21933"/>
</dbReference>
<dbReference type="PANTHER" id="PTHR19143">
    <property type="entry name" value="FIBRINOGEN/TENASCIN/ANGIOPOEITIN"/>
    <property type="match status" value="1"/>
</dbReference>
<reference evidence="3" key="1">
    <citation type="submission" date="2022-11" db="UniProtKB">
        <authorList>
            <consortium name="WormBaseParasite"/>
        </authorList>
    </citation>
    <scope>IDENTIFICATION</scope>
</reference>
<feature type="domain" description="Fibrinogen C-terminal" evidence="1">
    <location>
        <begin position="1"/>
        <end position="191"/>
    </location>
</feature>
<dbReference type="InterPro" id="IPR050373">
    <property type="entry name" value="Fibrinogen_C-term_domain"/>
</dbReference>
<dbReference type="Pfam" id="PF00147">
    <property type="entry name" value="Fibrinogen_C"/>
    <property type="match status" value="1"/>
</dbReference>
<evidence type="ECO:0000259" key="1">
    <source>
        <dbReference type="PROSITE" id="PS51406"/>
    </source>
</evidence>